<proteinExistence type="predicted"/>
<gene>
    <name evidence="3" type="ORF">LCGC14_2517910</name>
</gene>
<evidence type="ECO:0000256" key="2">
    <source>
        <dbReference type="ARBA" id="ARBA00023315"/>
    </source>
</evidence>
<dbReference type="EMBL" id="LAZR01040547">
    <property type="protein sequence ID" value="KKL14219.1"/>
    <property type="molecule type" value="Genomic_DNA"/>
</dbReference>
<dbReference type="Gene3D" id="2.160.10.10">
    <property type="entry name" value="Hexapeptide repeat proteins"/>
    <property type="match status" value="1"/>
</dbReference>
<dbReference type="InterPro" id="IPR023917">
    <property type="entry name" value="Bifunctiontional_GlmU_bac-type"/>
</dbReference>
<dbReference type="PANTHER" id="PTHR43584:SF9">
    <property type="entry name" value="TRANSFERASE HEXAPEPTIDE REPEAT CONTAINING PROTEIN"/>
    <property type="match status" value="1"/>
</dbReference>
<evidence type="ECO:0008006" key="4">
    <source>
        <dbReference type="Google" id="ProtNLM"/>
    </source>
</evidence>
<evidence type="ECO:0000313" key="3">
    <source>
        <dbReference type="EMBL" id="KKL14219.1"/>
    </source>
</evidence>
<accession>A0A0F9AXA1</accession>
<dbReference type="GO" id="GO:0016746">
    <property type="term" value="F:acyltransferase activity"/>
    <property type="evidence" value="ECO:0007669"/>
    <property type="project" value="UniProtKB-KW"/>
</dbReference>
<protein>
    <recommendedName>
        <fullName evidence="4">Glucose-1-phosphate thymidylyltransferase</fullName>
    </recommendedName>
</protein>
<dbReference type="GO" id="GO:0016779">
    <property type="term" value="F:nucleotidyltransferase activity"/>
    <property type="evidence" value="ECO:0007669"/>
    <property type="project" value="UniProtKB-ARBA"/>
</dbReference>
<sequence length="427" mass="45948">MRLILFDGPPEVRARFHPLSLSRPIWEMRCGITSQADKIIAKVGATDVACWVPEYMAEVYAKRSGWKVNDPSTLAGDDLLAVNSQVKAAGLDVAPTGASEIGISADGEVIYLRVTADDVAKVAAAIDPEATPCAIANFLLAAKDVLPNVTTEVPTYKYVWDMVLENPGQLTADFQAAGRSGIEGTVEQPNAIRGSDKDVYIGPGAVIHPMVVLDAENGPIYLDEKVQVHPFTRIEGPCFVGRESILLGAKCREGNSIGPVCRVGGEVEESIIQGYSNKYHDGFLGHAYVGEWVNLGAQTTNSDLKNDYSGVSVTLDGKAPIDTGSTKVGSLIGDHTKTSIGTLFNTGSYVGAMTLIMATGKPLPKHIPSFAWFLEGITTKGFGKKKLYEAAKTAMPRRGCEWTEAEEKEPHGGLINRHLMIIEDMKR</sequence>
<keyword evidence="1" id="KW-0808">Transferase</keyword>
<name>A0A0F9AXA1_9ZZZZ</name>
<dbReference type="InterPro" id="IPR050065">
    <property type="entry name" value="GlmU-like"/>
</dbReference>
<feature type="non-terminal residue" evidence="3">
    <location>
        <position position="427"/>
    </location>
</feature>
<keyword evidence="2" id="KW-0012">Acyltransferase</keyword>
<dbReference type="Pfam" id="PF13562">
    <property type="entry name" value="NTP_transf_4"/>
    <property type="match status" value="1"/>
</dbReference>
<dbReference type="NCBIfam" id="TIGR03991">
    <property type="entry name" value="alt_bact_glmU"/>
    <property type="match status" value="1"/>
</dbReference>
<reference evidence="3" key="1">
    <citation type="journal article" date="2015" name="Nature">
        <title>Complex archaea that bridge the gap between prokaryotes and eukaryotes.</title>
        <authorList>
            <person name="Spang A."/>
            <person name="Saw J.H."/>
            <person name="Jorgensen S.L."/>
            <person name="Zaremba-Niedzwiedzka K."/>
            <person name="Martijn J."/>
            <person name="Lind A.E."/>
            <person name="van Eijk R."/>
            <person name="Schleper C."/>
            <person name="Guy L."/>
            <person name="Ettema T.J."/>
        </authorList>
    </citation>
    <scope>NUCLEOTIDE SEQUENCE</scope>
</reference>
<comment type="caution">
    <text evidence="3">The sequence shown here is derived from an EMBL/GenBank/DDBJ whole genome shotgun (WGS) entry which is preliminary data.</text>
</comment>
<dbReference type="SUPFAM" id="SSF51161">
    <property type="entry name" value="Trimeric LpxA-like enzymes"/>
    <property type="match status" value="1"/>
</dbReference>
<dbReference type="InterPro" id="IPR011004">
    <property type="entry name" value="Trimer_LpxA-like_sf"/>
</dbReference>
<organism evidence="3">
    <name type="scientific">marine sediment metagenome</name>
    <dbReference type="NCBI Taxonomy" id="412755"/>
    <lineage>
        <taxon>unclassified sequences</taxon>
        <taxon>metagenomes</taxon>
        <taxon>ecological metagenomes</taxon>
    </lineage>
</organism>
<dbReference type="PANTHER" id="PTHR43584">
    <property type="entry name" value="NUCLEOTIDYL TRANSFERASE"/>
    <property type="match status" value="1"/>
</dbReference>
<dbReference type="AlphaFoldDB" id="A0A0F9AXA1"/>
<evidence type="ECO:0000256" key="1">
    <source>
        <dbReference type="ARBA" id="ARBA00022679"/>
    </source>
</evidence>